<dbReference type="SUPFAM" id="SSF53720">
    <property type="entry name" value="ALDH-like"/>
    <property type="match status" value="1"/>
</dbReference>
<dbReference type="InterPro" id="IPR029510">
    <property type="entry name" value="Ald_DH_CS_GLU"/>
</dbReference>
<dbReference type="Gene3D" id="3.40.309.10">
    <property type="entry name" value="Aldehyde Dehydrogenase, Chain A, domain 2"/>
    <property type="match status" value="1"/>
</dbReference>
<dbReference type="RefSeq" id="WP_220645815.1">
    <property type="nucleotide sequence ID" value="NZ_CP080647.1"/>
</dbReference>
<evidence type="ECO:0000256" key="3">
    <source>
        <dbReference type="PROSITE-ProRule" id="PRU10007"/>
    </source>
</evidence>
<dbReference type="CDD" id="cd07089">
    <property type="entry name" value="ALDH_CddD-AldA-like"/>
    <property type="match status" value="1"/>
</dbReference>
<dbReference type="Gene3D" id="3.40.605.10">
    <property type="entry name" value="Aldehyde Dehydrogenase, Chain A, domain 1"/>
    <property type="match status" value="1"/>
</dbReference>
<dbReference type="InterPro" id="IPR016163">
    <property type="entry name" value="Ald_DH_C"/>
</dbReference>
<evidence type="ECO:0000256" key="4">
    <source>
        <dbReference type="RuleBase" id="RU003345"/>
    </source>
</evidence>
<feature type="domain" description="Aldehyde dehydrogenase" evidence="5">
    <location>
        <begin position="31"/>
        <end position="492"/>
    </location>
</feature>
<keyword evidence="2 4" id="KW-0560">Oxidoreductase</keyword>
<reference evidence="6 7" key="1">
    <citation type="submission" date="2021-08" db="EMBL/GenBank/DDBJ databases">
        <authorList>
            <person name="Ping M."/>
        </authorList>
    </citation>
    <scope>NUCLEOTIDE SEQUENCE [LARGE SCALE GENOMIC DNA]</scope>
    <source>
        <strain evidence="6 7">MG28</strain>
    </source>
</reference>
<name>A0ABX8XM42_9ACTN</name>
<keyword evidence="7" id="KW-1185">Reference proteome</keyword>
<evidence type="ECO:0000259" key="5">
    <source>
        <dbReference type="Pfam" id="PF00171"/>
    </source>
</evidence>
<sequence length="501" mass="53991">MSTTPSGPRSTASPHEERLLIDGELRSAAGSGTFEVLNPADGTVLGKVADAGREDMLDAIAAARRAFEETDWAVDRQFRKRALTQLLDALVEEKDELREELIAEVGTPRMLTFGAQLEEPLKLLQWHIDHIDRFEWVRRLDDTVNRFTNEPGERWVVKEPIGVVTAITPWNFPFRLLLGKLAGALATGNTVVAKPAPETPWNATRIGRLIAERTDIPAGVVNVVPTSNLDAAELLLTDPRVDMVSFTGSTVTGQRVLELAAPTFKRTMLELGGKSASIILDDADLTQAIPQALGALAHSGQGCALPTRLLVHRKVYDRVVAGLTQAFRQVSWGDPQDQGTLAGPIISARQRDRVADYIRIGREEGARLAVGGGVPDRAGFWVEPTLFVDVDNDSTIAQEEIFGPVLTVTPFDTDEEAIRLANASRYGLAGYVASASTERALRIARAVRAGSLMINGGSFSGGDAPFGGYKASGIGREGGREGFEIHTETKTIGSALSLPLS</sequence>
<dbReference type="InterPro" id="IPR016162">
    <property type="entry name" value="Ald_DH_N"/>
</dbReference>
<accession>A0ABX8XM42</accession>
<evidence type="ECO:0000256" key="1">
    <source>
        <dbReference type="ARBA" id="ARBA00009986"/>
    </source>
</evidence>
<dbReference type="InterPro" id="IPR015590">
    <property type="entry name" value="Aldehyde_DH_dom"/>
</dbReference>
<dbReference type="PROSITE" id="PS00687">
    <property type="entry name" value="ALDEHYDE_DEHYDR_GLU"/>
    <property type="match status" value="1"/>
</dbReference>
<protein>
    <submittedName>
        <fullName evidence="6">Aldehyde dehydrogenase family protein</fullName>
    </submittedName>
</protein>
<feature type="active site" evidence="3">
    <location>
        <position position="270"/>
    </location>
</feature>
<comment type="similarity">
    <text evidence="1 4">Belongs to the aldehyde dehydrogenase family.</text>
</comment>
<evidence type="ECO:0000313" key="7">
    <source>
        <dbReference type="Proteomes" id="UP000827138"/>
    </source>
</evidence>
<dbReference type="EMBL" id="CP080647">
    <property type="protein sequence ID" value="QYX76707.1"/>
    <property type="molecule type" value="Genomic_DNA"/>
</dbReference>
<dbReference type="Pfam" id="PF00171">
    <property type="entry name" value="Aldedh"/>
    <property type="match status" value="1"/>
</dbReference>
<dbReference type="PANTHER" id="PTHR42804:SF1">
    <property type="entry name" value="ALDEHYDE DEHYDROGENASE-RELATED"/>
    <property type="match status" value="1"/>
</dbReference>
<gene>
    <name evidence="6" type="ORF">K1J60_09485</name>
</gene>
<dbReference type="InterPro" id="IPR016161">
    <property type="entry name" value="Ald_DH/histidinol_DH"/>
</dbReference>
<proteinExistence type="inferred from homology"/>
<evidence type="ECO:0000313" key="6">
    <source>
        <dbReference type="EMBL" id="QYX76707.1"/>
    </source>
</evidence>
<dbReference type="Proteomes" id="UP000827138">
    <property type="component" value="Chromosome"/>
</dbReference>
<evidence type="ECO:0000256" key="2">
    <source>
        <dbReference type="ARBA" id="ARBA00023002"/>
    </source>
</evidence>
<organism evidence="6 7">
    <name type="scientific">Streptomyces akebiae</name>
    <dbReference type="NCBI Taxonomy" id="2865673"/>
    <lineage>
        <taxon>Bacteria</taxon>
        <taxon>Bacillati</taxon>
        <taxon>Actinomycetota</taxon>
        <taxon>Actinomycetes</taxon>
        <taxon>Kitasatosporales</taxon>
        <taxon>Streptomycetaceae</taxon>
        <taxon>Streptomyces</taxon>
    </lineage>
</organism>
<dbReference type="PANTHER" id="PTHR42804">
    <property type="entry name" value="ALDEHYDE DEHYDROGENASE"/>
    <property type="match status" value="1"/>
</dbReference>